<dbReference type="PROSITE" id="PS00237">
    <property type="entry name" value="G_PROTEIN_RECEP_F1_1"/>
    <property type="match status" value="1"/>
</dbReference>
<feature type="domain" description="G-protein coupled receptors family 1 profile" evidence="12">
    <location>
        <begin position="39"/>
        <end position="288"/>
    </location>
</feature>
<dbReference type="PRINTS" id="PR00245">
    <property type="entry name" value="OLFACTORYR"/>
</dbReference>
<keyword evidence="9 10" id="KW-0807">Transducer</keyword>
<dbReference type="GO" id="GO:0005886">
    <property type="term" value="C:plasma membrane"/>
    <property type="evidence" value="ECO:0007669"/>
    <property type="project" value="UniProtKB-SubCell"/>
</dbReference>
<dbReference type="Gene3D" id="1.20.1070.10">
    <property type="entry name" value="Rhodopsin 7-helix transmembrane proteins"/>
    <property type="match status" value="1"/>
</dbReference>
<keyword evidence="4 11" id="KW-0552">Olfaction</keyword>
<dbReference type="AlphaFoldDB" id="A0AA97K187"/>
<dbReference type="CDD" id="cd15912">
    <property type="entry name" value="7tmA_OR6C-like"/>
    <property type="match status" value="1"/>
</dbReference>
<evidence type="ECO:0000313" key="13">
    <source>
        <dbReference type="Proteomes" id="UP001190640"/>
    </source>
</evidence>
<evidence type="ECO:0000256" key="8">
    <source>
        <dbReference type="ARBA" id="ARBA00023170"/>
    </source>
</evidence>
<evidence type="ECO:0000256" key="2">
    <source>
        <dbReference type="ARBA" id="ARBA00022475"/>
    </source>
</evidence>
<keyword evidence="2 11" id="KW-1003">Cell membrane</keyword>
<evidence type="ECO:0000256" key="10">
    <source>
        <dbReference type="RuleBase" id="RU000688"/>
    </source>
</evidence>
<dbReference type="RefSeq" id="XP_054849520.1">
    <property type="nucleotide sequence ID" value="XM_054993545.1"/>
</dbReference>
<keyword evidence="7 11" id="KW-0472">Membrane</keyword>
<evidence type="ECO:0000256" key="9">
    <source>
        <dbReference type="ARBA" id="ARBA00023224"/>
    </source>
</evidence>
<keyword evidence="3 10" id="KW-0812">Transmembrane</keyword>
<sequence length="314" mass="34982">MTNQTMMGEFILLGLTDQHKLEILIFLLLFSIYLLTIMGNLVIIAITLFDHHLCTPMYFFLRHVAFVEIAYTTTIIPKALANMVTGHKTISLSGCFTQTFLYFGLGTTEFFLLAVMSVDRYVAVCNPLRYSTIMNTRICSLLVRCSWVAGFLLILGPAATLFQMSFCGPNVINHFFCDSGPLIKLACVDTSLLELMDFLIAMLSLIGTLAVNLVSYIHIIYSIMHIPSTAGRQKAFSTCSSHITVVSITYGSCIFMYVKPKGISRLDFSKSVAVLNTVVAPLLIPFIYCLRNKQVKDALSGVFRQGVVLCKKLR</sequence>
<accession>A0AA97K187</accession>
<evidence type="ECO:0000313" key="14">
    <source>
        <dbReference type="RefSeq" id="XP_054849520.1"/>
    </source>
</evidence>
<keyword evidence="13" id="KW-1185">Reference proteome</keyword>
<evidence type="ECO:0000256" key="1">
    <source>
        <dbReference type="ARBA" id="ARBA00004651"/>
    </source>
</evidence>
<evidence type="ECO:0000259" key="12">
    <source>
        <dbReference type="PROSITE" id="PS50262"/>
    </source>
</evidence>
<dbReference type="SUPFAM" id="SSF81321">
    <property type="entry name" value="Family A G protein-coupled receptor-like"/>
    <property type="match status" value="1"/>
</dbReference>
<evidence type="ECO:0000256" key="5">
    <source>
        <dbReference type="ARBA" id="ARBA00022989"/>
    </source>
</evidence>
<feature type="transmembrane region" description="Helical" evidence="11">
    <location>
        <begin position="138"/>
        <end position="159"/>
    </location>
</feature>
<comment type="subcellular location">
    <subcellularLocation>
        <location evidence="1 11">Cell membrane</location>
        <topology evidence="1 11">Multi-pass membrane protein</topology>
    </subcellularLocation>
</comment>
<dbReference type="InterPro" id="IPR047132">
    <property type="entry name" value="Olfact_rcpt_6C-like"/>
</dbReference>
<keyword evidence="5 11" id="KW-1133">Transmembrane helix</keyword>
<evidence type="ECO:0000256" key="4">
    <source>
        <dbReference type="ARBA" id="ARBA00022725"/>
    </source>
</evidence>
<dbReference type="KEGG" id="emc:129338971"/>
<feature type="transmembrane region" description="Helical" evidence="11">
    <location>
        <begin position="235"/>
        <end position="258"/>
    </location>
</feature>
<dbReference type="InterPro" id="IPR017452">
    <property type="entry name" value="GPCR_Rhodpsn_7TM"/>
</dbReference>
<organism evidence="13 14">
    <name type="scientific">Eublepharis macularius</name>
    <name type="common">Leopard gecko</name>
    <name type="synonym">Cyrtodactylus macularius</name>
    <dbReference type="NCBI Taxonomy" id="481883"/>
    <lineage>
        <taxon>Eukaryota</taxon>
        <taxon>Metazoa</taxon>
        <taxon>Chordata</taxon>
        <taxon>Craniata</taxon>
        <taxon>Vertebrata</taxon>
        <taxon>Euteleostomi</taxon>
        <taxon>Lepidosauria</taxon>
        <taxon>Squamata</taxon>
        <taxon>Bifurcata</taxon>
        <taxon>Gekkota</taxon>
        <taxon>Eublepharidae</taxon>
        <taxon>Eublepharinae</taxon>
        <taxon>Eublepharis</taxon>
    </lineage>
</organism>
<dbReference type="PROSITE" id="PS50262">
    <property type="entry name" value="G_PROTEIN_RECEP_F1_2"/>
    <property type="match status" value="1"/>
</dbReference>
<dbReference type="PANTHER" id="PTHR26454">
    <property type="entry name" value="OLFACTORY RECEPTOR"/>
    <property type="match status" value="1"/>
</dbReference>
<protein>
    <recommendedName>
        <fullName evidence="11">Olfactory receptor</fullName>
    </recommendedName>
</protein>
<reference evidence="14" key="1">
    <citation type="submission" date="2025-08" db="UniProtKB">
        <authorList>
            <consortium name="RefSeq"/>
        </authorList>
    </citation>
    <scope>IDENTIFICATION</scope>
    <source>
        <tissue evidence="14">Blood</tissue>
    </source>
</reference>
<dbReference type="Pfam" id="PF13853">
    <property type="entry name" value="7tm_4"/>
    <property type="match status" value="1"/>
</dbReference>
<dbReference type="InterPro" id="IPR000276">
    <property type="entry name" value="GPCR_Rhodpsn"/>
</dbReference>
<feature type="transmembrane region" description="Helical" evidence="11">
    <location>
        <begin position="100"/>
        <end position="118"/>
    </location>
</feature>
<keyword evidence="6 10" id="KW-0297">G-protein coupled receptor</keyword>
<dbReference type="GeneID" id="129338971"/>
<evidence type="ECO:0000256" key="3">
    <source>
        <dbReference type="ARBA" id="ARBA00022692"/>
    </source>
</evidence>
<gene>
    <name evidence="14" type="primary">LOC129338971</name>
</gene>
<dbReference type="PRINTS" id="PR00237">
    <property type="entry name" value="GPCRRHODOPSN"/>
</dbReference>
<feature type="transmembrane region" description="Helical" evidence="11">
    <location>
        <begin position="270"/>
        <end position="290"/>
    </location>
</feature>
<keyword evidence="11" id="KW-0716">Sensory transduction</keyword>
<dbReference type="GO" id="GO:0004930">
    <property type="term" value="F:G protein-coupled receptor activity"/>
    <property type="evidence" value="ECO:0007669"/>
    <property type="project" value="UniProtKB-KW"/>
</dbReference>
<proteinExistence type="inferred from homology"/>
<evidence type="ECO:0000256" key="7">
    <source>
        <dbReference type="ARBA" id="ARBA00023136"/>
    </source>
</evidence>
<feature type="transmembrane region" description="Helical" evidence="11">
    <location>
        <begin position="23"/>
        <end position="48"/>
    </location>
</feature>
<dbReference type="FunFam" id="1.20.1070.10:FF:000013">
    <property type="entry name" value="Olfactory receptor"/>
    <property type="match status" value="1"/>
</dbReference>
<evidence type="ECO:0000256" key="11">
    <source>
        <dbReference type="RuleBase" id="RU363047"/>
    </source>
</evidence>
<dbReference type="InterPro" id="IPR000725">
    <property type="entry name" value="Olfact_rcpt"/>
</dbReference>
<keyword evidence="8 10" id="KW-0675">Receptor</keyword>
<evidence type="ECO:0000256" key="6">
    <source>
        <dbReference type="ARBA" id="ARBA00023040"/>
    </source>
</evidence>
<dbReference type="GO" id="GO:0004984">
    <property type="term" value="F:olfactory receptor activity"/>
    <property type="evidence" value="ECO:0007669"/>
    <property type="project" value="InterPro"/>
</dbReference>
<name>A0AA97K187_EUBMA</name>
<dbReference type="Proteomes" id="UP001190640">
    <property type="component" value="Chromosome 12"/>
</dbReference>
<feature type="transmembrane region" description="Helical" evidence="11">
    <location>
        <begin position="198"/>
        <end position="223"/>
    </location>
</feature>
<comment type="similarity">
    <text evidence="10">Belongs to the G-protein coupled receptor 1 family.</text>
</comment>
<dbReference type="PANTHER" id="PTHR26454:SF18">
    <property type="entry name" value="OLFACTORY RECEPTOR 6C76"/>
    <property type="match status" value="1"/>
</dbReference>
<feature type="transmembrane region" description="Helical" evidence="11">
    <location>
        <begin position="60"/>
        <end position="80"/>
    </location>
</feature>